<evidence type="ECO:0000313" key="1">
    <source>
        <dbReference type="EMBL" id="MFC3181569.1"/>
    </source>
</evidence>
<keyword evidence="2" id="KW-1185">Reference proteome</keyword>
<sequence length="167" mass="18552">MAVDTNYRAGIKLLFKNEWGSLVATFARFEYALKLAGYLKYEKPGASAEAGWAGFASDLGDEFLAHCRGLAEVQVLFNAPPRLLKVDRDRAVSWKKPRAVNSVVDLFAVAQDVQGGLFHGDAKVHGERDGERIEAAQAVLDEAWGWALKDKANARMVRFCEAFRFTQ</sequence>
<dbReference type="RefSeq" id="WP_380073165.1">
    <property type="nucleotide sequence ID" value="NZ_JBHRTO010000001.1"/>
</dbReference>
<gene>
    <name evidence="1" type="ORF">ACFOGH_11260</name>
</gene>
<accession>A0ABV7J3S0</accession>
<dbReference type="EMBL" id="JBHRTO010000001">
    <property type="protein sequence ID" value="MFC3181569.1"/>
    <property type="molecule type" value="Genomic_DNA"/>
</dbReference>
<organism evidence="1 2">
    <name type="scientific">Cypionkella sinensis</name>
    <dbReference type="NCBI Taxonomy" id="1756043"/>
    <lineage>
        <taxon>Bacteria</taxon>
        <taxon>Pseudomonadati</taxon>
        <taxon>Pseudomonadota</taxon>
        <taxon>Alphaproteobacteria</taxon>
        <taxon>Rhodobacterales</taxon>
        <taxon>Paracoccaceae</taxon>
        <taxon>Cypionkella</taxon>
    </lineage>
</organism>
<reference evidence="2" key="1">
    <citation type="journal article" date="2019" name="Int. J. Syst. Evol. Microbiol.">
        <title>The Global Catalogue of Microorganisms (GCM) 10K type strain sequencing project: providing services to taxonomists for standard genome sequencing and annotation.</title>
        <authorList>
            <consortium name="The Broad Institute Genomics Platform"/>
            <consortium name="The Broad Institute Genome Sequencing Center for Infectious Disease"/>
            <person name="Wu L."/>
            <person name="Ma J."/>
        </authorList>
    </citation>
    <scope>NUCLEOTIDE SEQUENCE [LARGE SCALE GENOMIC DNA]</scope>
    <source>
        <strain evidence="2">KCTC 52039</strain>
    </source>
</reference>
<proteinExistence type="predicted"/>
<protein>
    <submittedName>
        <fullName evidence="1">Uncharacterized protein</fullName>
    </submittedName>
</protein>
<evidence type="ECO:0000313" key="2">
    <source>
        <dbReference type="Proteomes" id="UP001595547"/>
    </source>
</evidence>
<dbReference type="Proteomes" id="UP001595547">
    <property type="component" value="Unassembled WGS sequence"/>
</dbReference>
<name>A0ABV7J3S0_9RHOB</name>
<comment type="caution">
    <text evidence="1">The sequence shown here is derived from an EMBL/GenBank/DDBJ whole genome shotgun (WGS) entry which is preliminary data.</text>
</comment>